<organism evidence="2 3">
    <name type="scientific">Niveomyces insectorum RCEF 264</name>
    <dbReference type="NCBI Taxonomy" id="1081102"/>
    <lineage>
        <taxon>Eukaryota</taxon>
        <taxon>Fungi</taxon>
        <taxon>Dikarya</taxon>
        <taxon>Ascomycota</taxon>
        <taxon>Pezizomycotina</taxon>
        <taxon>Sordariomycetes</taxon>
        <taxon>Hypocreomycetidae</taxon>
        <taxon>Hypocreales</taxon>
        <taxon>Cordycipitaceae</taxon>
        <taxon>Niveomyces</taxon>
    </lineage>
</organism>
<evidence type="ECO:0000313" key="2">
    <source>
        <dbReference type="EMBL" id="OAA63585.1"/>
    </source>
</evidence>
<protein>
    <recommendedName>
        <fullName evidence="4">F-box domain-containing protein</fullName>
    </recommendedName>
</protein>
<dbReference type="SUPFAM" id="SSF81383">
    <property type="entry name" value="F-box domain"/>
    <property type="match status" value="1"/>
</dbReference>
<accession>A0A167WBQ2</accession>
<dbReference type="Proteomes" id="UP000076874">
    <property type="component" value="Unassembled WGS sequence"/>
</dbReference>
<dbReference type="CDD" id="cd09917">
    <property type="entry name" value="F-box_SF"/>
    <property type="match status" value="1"/>
</dbReference>
<dbReference type="EMBL" id="AZHD01000005">
    <property type="protein sequence ID" value="OAA63585.1"/>
    <property type="molecule type" value="Genomic_DNA"/>
</dbReference>
<comment type="caution">
    <text evidence="2">The sequence shown here is derived from an EMBL/GenBank/DDBJ whole genome shotgun (WGS) entry which is preliminary data.</text>
</comment>
<feature type="compositionally biased region" description="Basic and acidic residues" evidence="1">
    <location>
        <begin position="407"/>
        <end position="420"/>
    </location>
</feature>
<keyword evidence="3" id="KW-1185">Reference proteome</keyword>
<dbReference type="OrthoDB" id="4921238at2759"/>
<proteinExistence type="predicted"/>
<dbReference type="STRING" id="1081102.A0A167WBQ2"/>
<sequence length="534" mass="58965">MCNLRETAYGLVSNFLKHVLARRKQRREAVQGQHRQDGLDASIEVLGEAGVGAPASRITSGPPETIETLLKDVMSKLERVDIAMRTIHARLNEAKSTSTWSQTTAAAAAPATQTNVDSPDTPVDHGKLVLLPYELVALIADELPLLSRVLLAQTCHRMRAVLRHRDRDHDAYALAHLPRADFLGYLSVMARDLPGHWVCELCSTLHPICTRDAPMQLCPVESPYGVAHLSRWYGGDVPECAGRSPIAHRHVQLALKYARMARDNGPLPPDQQQYRDRLMAPFDVRPSQYAGNRANNDPLTPAYGQHSTFVPKVVVGVDGRLRYLLFTTLRMDGEPGRAFVEDRTDSWDICPHQGPDYENRVWRDALAQGDEYRGRPPTFGPLFDLARAIRTAAAAAEAAAAAATVDRSQRRVASPDDVSHRPCRPTTTITGDDRPGGGDDLEVRGCCPRCPTDFAVRVVAHSRVEIRTWQDLGPEGPCTDMAWQIQTSGYFVGNGRADGSEFNYHKSGPTVHHVSGSVRELYEREPYGTVTAKP</sequence>
<reference evidence="2 3" key="1">
    <citation type="journal article" date="2016" name="Genome Biol. Evol.">
        <title>Divergent and convergent evolution of fungal pathogenicity.</title>
        <authorList>
            <person name="Shang Y."/>
            <person name="Xiao G."/>
            <person name="Zheng P."/>
            <person name="Cen K."/>
            <person name="Zhan S."/>
            <person name="Wang C."/>
        </authorList>
    </citation>
    <scope>NUCLEOTIDE SEQUENCE [LARGE SCALE GENOMIC DNA]</scope>
    <source>
        <strain evidence="2 3">RCEF 264</strain>
    </source>
</reference>
<evidence type="ECO:0008006" key="4">
    <source>
        <dbReference type="Google" id="ProtNLM"/>
    </source>
</evidence>
<dbReference type="InterPro" id="IPR036047">
    <property type="entry name" value="F-box-like_dom_sf"/>
</dbReference>
<evidence type="ECO:0000313" key="3">
    <source>
        <dbReference type="Proteomes" id="UP000076874"/>
    </source>
</evidence>
<evidence type="ECO:0000256" key="1">
    <source>
        <dbReference type="SAM" id="MobiDB-lite"/>
    </source>
</evidence>
<name>A0A167WBQ2_9HYPO</name>
<dbReference type="AlphaFoldDB" id="A0A167WBQ2"/>
<gene>
    <name evidence="2" type="ORF">SPI_03748</name>
</gene>
<feature type="region of interest" description="Disordered" evidence="1">
    <location>
        <begin position="407"/>
        <end position="437"/>
    </location>
</feature>